<accession>A0A1Y2JTT2</accession>
<dbReference type="Proteomes" id="UP000193335">
    <property type="component" value="Unassembled WGS sequence"/>
</dbReference>
<protein>
    <submittedName>
        <fullName evidence="2">Uncharacterized protein</fullName>
    </submittedName>
</protein>
<dbReference type="AlphaFoldDB" id="A0A1Y2JTT2"/>
<dbReference type="EMBL" id="NAFL01000222">
    <property type="protein sequence ID" value="OSJ35156.1"/>
    <property type="molecule type" value="Genomic_DNA"/>
</dbReference>
<evidence type="ECO:0000313" key="3">
    <source>
        <dbReference type="Proteomes" id="UP000193335"/>
    </source>
</evidence>
<evidence type="ECO:0000313" key="2">
    <source>
        <dbReference type="EMBL" id="OSJ35156.1"/>
    </source>
</evidence>
<name>A0A1Y2JTT2_BRAJP</name>
<feature type="region of interest" description="Disordered" evidence="1">
    <location>
        <begin position="1"/>
        <end position="32"/>
    </location>
</feature>
<evidence type="ECO:0000256" key="1">
    <source>
        <dbReference type="SAM" id="MobiDB-lite"/>
    </source>
</evidence>
<dbReference type="RefSeq" id="WP_085399384.1">
    <property type="nucleotide sequence ID" value="NZ_NAFL01000222.1"/>
</dbReference>
<comment type="caution">
    <text evidence="2">The sequence shown here is derived from an EMBL/GenBank/DDBJ whole genome shotgun (WGS) entry which is preliminary data.</text>
</comment>
<reference evidence="2 3" key="1">
    <citation type="submission" date="2017-03" db="EMBL/GenBank/DDBJ databases">
        <title>Whole genome sequences of fourteen strains of Bradyrhizobium canariense and one strain of Bradyrhizobium japonicum isolated from Lupinus (Papilionoideae: Genisteae) species in Algeria.</title>
        <authorList>
            <person name="Crovadore J."/>
            <person name="Chekireb D."/>
            <person name="Brachmann A."/>
            <person name="Chablais R."/>
            <person name="Cochard B."/>
            <person name="Lefort F."/>
        </authorList>
    </citation>
    <scope>NUCLEOTIDE SEQUENCE [LARGE SCALE GENOMIC DNA]</scope>
    <source>
        <strain evidence="2 3">UBMA197</strain>
    </source>
</reference>
<sequence length="59" mass="6707">MSKEPALTPDDFPIEADKQKLKTQKGEPIATADTDELADQLAERLNEQAHREEQDRWSA</sequence>
<organism evidence="2 3">
    <name type="scientific">Bradyrhizobium japonicum</name>
    <dbReference type="NCBI Taxonomy" id="375"/>
    <lineage>
        <taxon>Bacteria</taxon>
        <taxon>Pseudomonadati</taxon>
        <taxon>Pseudomonadota</taxon>
        <taxon>Alphaproteobacteria</taxon>
        <taxon>Hyphomicrobiales</taxon>
        <taxon>Nitrobacteraceae</taxon>
        <taxon>Bradyrhizobium</taxon>
    </lineage>
</organism>
<proteinExistence type="predicted"/>
<gene>
    <name evidence="2" type="ORF">BSZ19_09640</name>
</gene>